<evidence type="ECO:0000259" key="1">
    <source>
        <dbReference type="Pfam" id="PF14024"/>
    </source>
</evidence>
<organism evidence="2 3">
    <name type="scientific">Actinomadura craniellae</name>
    <dbReference type="NCBI Taxonomy" id="2231787"/>
    <lineage>
        <taxon>Bacteria</taxon>
        <taxon>Bacillati</taxon>
        <taxon>Actinomycetota</taxon>
        <taxon>Actinomycetes</taxon>
        <taxon>Streptosporangiales</taxon>
        <taxon>Thermomonosporaceae</taxon>
        <taxon>Actinomadura</taxon>
    </lineage>
</organism>
<dbReference type="AlphaFoldDB" id="A0A365GV36"/>
<dbReference type="InterPro" id="IPR025334">
    <property type="entry name" value="DUF4240"/>
</dbReference>
<protein>
    <submittedName>
        <fullName evidence="2">DUF4240 domain-containing protein</fullName>
    </submittedName>
</protein>
<gene>
    <name evidence="2" type="ORF">DPM19_34430</name>
</gene>
<evidence type="ECO:0000313" key="3">
    <source>
        <dbReference type="Proteomes" id="UP000251891"/>
    </source>
</evidence>
<dbReference type="Pfam" id="PF14024">
    <property type="entry name" value="DUF4240"/>
    <property type="match status" value="1"/>
</dbReference>
<name>A0A365GV36_9ACTN</name>
<evidence type="ECO:0000313" key="2">
    <source>
        <dbReference type="EMBL" id="RAY10655.1"/>
    </source>
</evidence>
<comment type="caution">
    <text evidence="2">The sequence shown here is derived from an EMBL/GenBank/DDBJ whole genome shotgun (WGS) entry which is preliminary data.</text>
</comment>
<dbReference type="Proteomes" id="UP000251891">
    <property type="component" value="Unassembled WGS sequence"/>
</dbReference>
<feature type="domain" description="DUF4240" evidence="1">
    <location>
        <begin position="9"/>
        <end position="131"/>
    </location>
</feature>
<reference evidence="2 3" key="1">
    <citation type="submission" date="2018-06" db="EMBL/GenBank/DDBJ databases">
        <title>Actinomadura craniellae sp. nov. isolated from marine sponge Craniella sp.</title>
        <authorList>
            <person name="Li L."/>
            <person name="Xu Q.H."/>
            <person name="Lin H.W."/>
            <person name="Lu Y.H."/>
        </authorList>
    </citation>
    <scope>NUCLEOTIDE SEQUENCE [LARGE SCALE GENOMIC DNA]</scope>
    <source>
        <strain evidence="2 3">LHW63021</strain>
    </source>
</reference>
<sequence>MRASTVVERDEFWALIEEARITADGDAHEQVELLVDRLRRLSPAEIRFFSRQWDLVTHEGHIWDLVGAAYVLDGYVSDDHFDYFRPWLMMHGRDVWEAAVADVENLADAPLRFVNGWPQLEDALYMDVRAYGEATGRGEDAFYEDMTEDDREEHRRLALAPLRGVPLPETDEECARCWPRLWARYAARPERLAFIQRLEEAVNPHQPTW</sequence>
<keyword evidence="3" id="KW-1185">Reference proteome</keyword>
<proteinExistence type="predicted"/>
<accession>A0A365GV36</accession>
<dbReference type="EMBL" id="QLYX01000027">
    <property type="protein sequence ID" value="RAY10655.1"/>
    <property type="molecule type" value="Genomic_DNA"/>
</dbReference>